<dbReference type="RefSeq" id="WP_344744332.1">
    <property type="nucleotide sequence ID" value="NZ_BAAAWW010000042.1"/>
</dbReference>
<reference evidence="2 3" key="1">
    <citation type="submission" date="2024-09" db="EMBL/GenBank/DDBJ databases">
        <authorList>
            <person name="Sun Q."/>
            <person name="Mori K."/>
        </authorList>
    </citation>
    <scope>NUCLEOTIDE SEQUENCE [LARGE SCALE GENOMIC DNA]</scope>
    <source>
        <strain evidence="2 3">JCM 3028</strain>
    </source>
</reference>
<dbReference type="PANTHER" id="PTHR43252">
    <property type="entry name" value="TRANSCRIPTIONAL REGULATOR YQJI"/>
    <property type="match status" value="1"/>
</dbReference>
<dbReference type="InterPro" id="IPR036388">
    <property type="entry name" value="WH-like_DNA-bd_sf"/>
</dbReference>
<name>A0ABV5TEH7_9ACTN</name>
<feature type="domain" description="Transcription regulator PadR N-terminal" evidence="1">
    <location>
        <begin position="12"/>
        <end position="86"/>
    </location>
</feature>
<dbReference type="Gene3D" id="1.10.10.10">
    <property type="entry name" value="Winged helix-like DNA-binding domain superfamily/Winged helix DNA-binding domain"/>
    <property type="match status" value="1"/>
</dbReference>
<gene>
    <name evidence="2" type="ORF">ACFFRH_18355</name>
</gene>
<dbReference type="Pfam" id="PF03551">
    <property type="entry name" value="PadR"/>
    <property type="match status" value="1"/>
</dbReference>
<accession>A0ABV5TEH7</accession>
<evidence type="ECO:0000313" key="2">
    <source>
        <dbReference type="EMBL" id="MFB9677447.1"/>
    </source>
</evidence>
<dbReference type="SUPFAM" id="SSF46785">
    <property type="entry name" value="Winged helix' DNA-binding domain"/>
    <property type="match status" value="1"/>
</dbReference>
<dbReference type="Proteomes" id="UP001589610">
    <property type="component" value="Unassembled WGS sequence"/>
</dbReference>
<proteinExistence type="predicted"/>
<comment type="caution">
    <text evidence="2">The sequence shown here is derived from an EMBL/GenBank/DDBJ whole genome shotgun (WGS) entry which is preliminary data.</text>
</comment>
<protein>
    <submittedName>
        <fullName evidence="2">PadR family transcriptional regulator</fullName>
    </submittedName>
</protein>
<sequence>MARRPDLVGLTVLAMLSVRAGHPYELHRFIVDTHKDYVTGLPRSLYHAVEKLAGEDLIVPVETSRDGRRPERTVYEITDEGRQELSTRLRVLLENPGPDRRTFTAAVSLMGALPVPDAMRALRTRAATIEGLLAGMDAHLRVMKDGGLPDILMIEVDYERALNEAELAWVRRVVARLETGELDWSGIVKQELLSRTLDEP</sequence>
<evidence type="ECO:0000313" key="3">
    <source>
        <dbReference type="Proteomes" id="UP001589610"/>
    </source>
</evidence>
<dbReference type="InterPro" id="IPR036390">
    <property type="entry name" value="WH_DNA-bd_sf"/>
</dbReference>
<dbReference type="PANTHER" id="PTHR43252:SF6">
    <property type="entry name" value="NEGATIVE TRANSCRIPTION REGULATOR PADR"/>
    <property type="match status" value="1"/>
</dbReference>
<keyword evidence="3" id="KW-1185">Reference proteome</keyword>
<evidence type="ECO:0000259" key="1">
    <source>
        <dbReference type="Pfam" id="PF03551"/>
    </source>
</evidence>
<dbReference type="EMBL" id="JBHMBS010000008">
    <property type="protein sequence ID" value="MFB9677447.1"/>
    <property type="molecule type" value="Genomic_DNA"/>
</dbReference>
<organism evidence="2 3">
    <name type="scientific">Streptosporangium vulgare</name>
    <dbReference type="NCBI Taxonomy" id="46190"/>
    <lineage>
        <taxon>Bacteria</taxon>
        <taxon>Bacillati</taxon>
        <taxon>Actinomycetota</taxon>
        <taxon>Actinomycetes</taxon>
        <taxon>Streptosporangiales</taxon>
        <taxon>Streptosporangiaceae</taxon>
        <taxon>Streptosporangium</taxon>
    </lineage>
</organism>
<dbReference type="InterPro" id="IPR005149">
    <property type="entry name" value="Tscrpt_reg_PadR_N"/>
</dbReference>